<dbReference type="Proteomes" id="UP001172101">
    <property type="component" value="Unassembled WGS sequence"/>
</dbReference>
<proteinExistence type="predicted"/>
<comment type="caution">
    <text evidence="2">The sequence shown here is derived from an EMBL/GenBank/DDBJ whole genome shotgun (WGS) entry which is preliminary data.</text>
</comment>
<dbReference type="GeneID" id="85325130"/>
<gene>
    <name evidence="2" type="ORF">B0T26DRAFT_707552</name>
</gene>
<evidence type="ECO:0000256" key="1">
    <source>
        <dbReference type="SAM" id="SignalP"/>
    </source>
</evidence>
<dbReference type="EMBL" id="JAUIRO010000004">
    <property type="protein sequence ID" value="KAK0716869.1"/>
    <property type="molecule type" value="Genomic_DNA"/>
</dbReference>
<protein>
    <recommendedName>
        <fullName evidence="4">Ubiquitin 3 binding protein But2 C-terminal domain-containing protein</fullName>
    </recommendedName>
</protein>
<organism evidence="2 3">
    <name type="scientific">Lasiosphaeria miniovina</name>
    <dbReference type="NCBI Taxonomy" id="1954250"/>
    <lineage>
        <taxon>Eukaryota</taxon>
        <taxon>Fungi</taxon>
        <taxon>Dikarya</taxon>
        <taxon>Ascomycota</taxon>
        <taxon>Pezizomycotina</taxon>
        <taxon>Sordariomycetes</taxon>
        <taxon>Sordariomycetidae</taxon>
        <taxon>Sordariales</taxon>
        <taxon>Lasiosphaeriaceae</taxon>
        <taxon>Lasiosphaeria</taxon>
    </lineage>
</organism>
<name>A0AA40DUI1_9PEZI</name>
<evidence type="ECO:0000313" key="3">
    <source>
        <dbReference type="Proteomes" id="UP001172101"/>
    </source>
</evidence>
<evidence type="ECO:0008006" key="4">
    <source>
        <dbReference type="Google" id="ProtNLM"/>
    </source>
</evidence>
<sequence length="203" mass="21968">MTKLLSSVTGVLSLLSFVIGATAAPSDPLEARQCTTTILAPTDLIIFDLAQPNEPGWSSAPSFEAALNNDKSGYKMIVRFSPPTTGSCAWVMSLPADRLENEAMWGRPVWGPVLLSFFGVPPGGYNPGDKLSELEIKPGPFGVNAIQPGIQTIHAEPCNQIGGELFVEVPEWIGESMWVYWPQDIQPSNVTNSLGIYMRVQTC</sequence>
<keyword evidence="1" id="KW-0732">Signal</keyword>
<dbReference type="RefSeq" id="XP_060295662.1">
    <property type="nucleotide sequence ID" value="XM_060441860.1"/>
</dbReference>
<accession>A0AA40DUI1</accession>
<dbReference type="AlphaFoldDB" id="A0AA40DUI1"/>
<evidence type="ECO:0000313" key="2">
    <source>
        <dbReference type="EMBL" id="KAK0716869.1"/>
    </source>
</evidence>
<feature type="chain" id="PRO_5041430857" description="Ubiquitin 3 binding protein But2 C-terminal domain-containing protein" evidence="1">
    <location>
        <begin position="24"/>
        <end position="203"/>
    </location>
</feature>
<keyword evidence="3" id="KW-1185">Reference proteome</keyword>
<feature type="signal peptide" evidence="1">
    <location>
        <begin position="1"/>
        <end position="23"/>
    </location>
</feature>
<reference evidence="2" key="1">
    <citation type="submission" date="2023-06" db="EMBL/GenBank/DDBJ databases">
        <title>Genome-scale phylogeny and comparative genomics of the fungal order Sordariales.</title>
        <authorList>
            <consortium name="Lawrence Berkeley National Laboratory"/>
            <person name="Hensen N."/>
            <person name="Bonometti L."/>
            <person name="Westerberg I."/>
            <person name="Brannstrom I.O."/>
            <person name="Guillou S."/>
            <person name="Cros-Aarteil S."/>
            <person name="Calhoun S."/>
            <person name="Haridas S."/>
            <person name="Kuo A."/>
            <person name="Mondo S."/>
            <person name="Pangilinan J."/>
            <person name="Riley R."/>
            <person name="LaButti K."/>
            <person name="Andreopoulos B."/>
            <person name="Lipzen A."/>
            <person name="Chen C."/>
            <person name="Yanf M."/>
            <person name="Daum C."/>
            <person name="Ng V."/>
            <person name="Clum A."/>
            <person name="Steindorff A."/>
            <person name="Ohm R."/>
            <person name="Martin F."/>
            <person name="Silar P."/>
            <person name="Natvig D."/>
            <person name="Lalanne C."/>
            <person name="Gautier V."/>
            <person name="Ament-velasquez S.L."/>
            <person name="Kruys A."/>
            <person name="Hutchinson M.I."/>
            <person name="Powell A.J."/>
            <person name="Barry K."/>
            <person name="Miller A.N."/>
            <person name="Grigoriev I.V."/>
            <person name="Debuchy R."/>
            <person name="Gladieux P."/>
            <person name="Thoren M.H."/>
            <person name="Johannesson H."/>
        </authorList>
    </citation>
    <scope>NUCLEOTIDE SEQUENCE</scope>
    <source>
        <strain evidence="2">SMH2392-1A</strain>
    </source>
</reference>